<sequence>MQTRFSGPRIELEGKVDRSLCYGDGAERRKHLVAIEAKTAEALSGGVPQLLSYMLCVQHYQQVAGKVPRPLFGLLSDGDHFNFYRLYECRYCCLELRWFIPEHRQQILDLLAKLCREALAAATPRGSEAMETTSG</sequence>
<evidence type="ECO:0000313" key="2">
    <source>
        <dbReference type="Proteomes" id="UP000248817"/>
    </source>
</evidence>
<organism evidence="1 2">
    <name type="scientific">Aspergillus indologenus CBS 114.80</name>
    <dbReference type="NCBI Taxonomy" id="1450541"/>
    <lineage>
        <taxon>Eukaryota</taxon>
        <taxon>Fungi</taxon>
        <taxon>Dikarya</taxon>
        <taxon>Ascomycota</taxon>
        <taxon>Pezizomycotina</taxon>
        <taxon>Eurotiomycetes</taxon>
        <taxon>Eurotiomycetidae</taxon>
        <taxon>Eurotiales</taxon>
        <taxon>Aspergillaceae</taxon>
        <taxon>Aspergillus</taxon>
        <taxon>Aspergillus subgen. Circumdati</taxon>
    </lineage>
</organism>
<accession>A0A2V5JAA0</accession>
<reference evidence="1 2" key="1">
    <citation type="submission" date="2018-02" db="EMBL/GenBank/DDBJ databases">
        <title>The genomes of Aspergillus section Nigri reveals drivers in fungal speciation.</title>
        <authorList>
            <consortium name="DOE Joint Genome Institute"/>
            <person name="Vesth T.C."/>
            <person name="Nybo J."/>
            <person name="Theobald S."/>
            <person name="Brandl J."/>
            <person name="Frisvad J.C."/>
            <person name="Nielsen K.F."/>
            <person name="Lyhne E.K."/>
            <person name="Kogle M.E."/>
            <person name="Kuo A."/>
            <person name="Riley R."/>
            <person name="Clum A."/>
            <person name="Nolan M."/>
            <person name="Lipzen A."/>
            <person name="Salamov A."/>
            <person name="Henrissat B."/>
            <person name="Wiebenga A."/>
            <person name="De vries R.P."/>
            <person name="Grigoriev I.V."/>
            <person name="Mortensen U.H."/>
            <person name="Andersen M.R."/>
            <person name="Baker S.E."/>
        </authorList>
    </citation>
    <scope>NUCLEOTIDE SEQUENCE [LARGE SCALE GENOMIC DNA]</scope>
    <source>
        <strain evidence="1 2">CBS 114.80</strain>
    </source>
</reference>
<dbReference type="AlphaFoldDB" id="A0A2V5JAA0"/>
<name>A0A2V5JAA0_9EURO</name>
<dbReference type="Proteomes" id="UP000248817">
    <property type="component" value="Unassembled WGS sequence"/>
</dbReference>
<proteinExistence type="predicted"/>
<evidence type="ECO:0000313" key="1">
    <source>
        <dbReference type="EMBL" id="PYI31886.1"/>
    </source>
</evidence>
<protein>
    <submittedName>
        <fullName evidence="1">Uncharacterized protein</fullName>
    </submittedName>
</protein>
<gene>
    <name evidence="1" type="ORF">BP00DRAFT_446115</name>
</gene>
<dbReference type="EMBL" id="KZ825498">
    <property type="protein sequence ID" value="PYI31886.1"/>
    <property type="molecule type" value="Genomic_DNA"/>
</dbReference>
<keyword evidence="2" id="KW-1185">Reference proteome</keyword>